<dbReference type="InterPro" id="IPR020806">
    <property type="entry name" value="PKS_PP-bd"/>
</dbReference>
<gene>
    <name evidence="7" type="ORF">SAMN05660976_06940</name>
</gene>
<dbReference type="InterPro" id="IPR036736">
    <property type="entry name" value="ACP-like_sf"/>
</dbReference>
<dbReference type="SUPFAM" id="SSF51735">
    <property type="entry name" value="NAD(P)-binding Rossmann-fold domains"/>
    <property type="match status" value="1"/>
</dbReference>
<dbReference type="InterPro" id="IPR042099">
    <property type="entry name" value="ANL_N_sf"/>
</dbReference>
<dbReference type="CDD" id="cd05930">
    <property type="entry name" value="A_NRPS"/>
    <property type="match status" value="1"/>
</dbReference>
<dbReference type="NCBIfam" id="TIGR01746">
    <property type="entry name" value="Thioester-redct"/>
    <property type="match status" value="1"/>
</dbReference>
<dbReference type="Pfam" id="PF00668">
    <property type="entry name" value="Condensation"/>
    <property type="match status" value="1"/>
</dbReference>
<sequence length="1357" mass="142262">MAEPLPLLPAQEGIWTGQALDPGSPAYNAGEYVEIRGPLDTALFERALRSVIGAAQALHATFPDVSAQVITVTDDWELVRAEASGVEEAEAWMRTDLETVVDLARGPLFRQALLAVGPGLHLWYQRVHHIAADGYAFALLARRVAARYTALRRGAGDAPPPASLAPLLEEAAAYAGPSGQRERDREFWLARCGGMLAPPLLAPAAPAGRRVLRRRVELPAPVTPETLVAVTAAYLRERTGAGEAVLGLPVMNRLGSAALNVPCMAMNIVPLRVPVTPSATLEELTARAGAELRATRPHHRYRYEWLRRDLRLVGGDRRLFGPVVNVLPFGRSLRFGEALGTVRNVAAGPVEDLSIAVSTGAGEGARPYADIDVNAAAYRPDELDDHAEAWLALLRRLTRAPARPWRAAAAGRSSPGLPEASVAPDRGPRGRSLGASVVLDGGPLPVPAVPVAHLIAGRAAATPHAVAVEREGRRLTYRELMEAARTFADRLRGARLVAVMLPRGFEAITAIVGTVLAGAAYLPLDPAWPEARTRAVLADARPDALVTPGSVERLAGGRGDGHAPGLAYVMHTSGSTGRPKGVAVGHEALAHFVAGATGVYGVRADDRVLQFAPLHFDASVEEIFLTLCAGATLVLRTDEMAGSVPRLLQACADLGVTVLDLPTAFWHEVAYALSAGSAVLPPCVRTVVIGGEAALPERVARWHAAVRGGVRLLNTYGPTEATVVATVAELVPGDSEAPIGRPLPGVRAAVVDGELVLMGGGLARGYLDAPFPVCGGERVHRTGDLVRVRPDGQLVHLGRADDQFKISGHRVDPAEIESALLRHPRVREAAVAGRSGADGVKHLAAHVVQEPGPPLTAAELRRHLTACLPPAVIPTSYAVVPRIPRTPTGKIDRDALHTPPGQGTPRAAGPAGGPSAGLMRLVVRVWEDVLGTTGLSPGDDFFELGGHSLQAVQVVTRLSAALGHDVPAALLFRHPTAATLTTALTGVAGEPGVAAPEAGYLGDAVLPPDVPGPRRASPARPPRILLTGATGFVGPHLLTALLEATDARVVCAVRAPDEASARRRLAEALAAQDLPHLPEGRVDVVPADLAATPLTGDYAAVCHNAATVSLTRGYASVRAVNVAATLALLRLGAPFHHVSTLAVAPPGAPVEEAYVPPHAGLSDGYRQSKWVAEELVRQAAERGLPAAVHRLGRVVGAPDAGQVNPSDLFWRVLRAGIPVGALPDLDVAEPWTPVDYAARAVAALVAEGATGVHNLAPLPPVHLREAMAWVRDYGYRAAAVSVAEWTELVRRGGAESAATAAFFDLAGQPPPAMGPVRCGRAAAFPCPPVGRQAMFRYLDHCVETGLLPRPRTKGSAC</sequence>
<dbReference type="PANTHER" id="PTHR45527">
    <property type="entry name" value="NONRIBOSOMAL PEPTIDE SYNTHETASE"/>
    <property type="match status" value="1"/>
</dbReference>
<dbReference type="EMBL" id="FOBF01000022">
    <property type="protein sequence ID" value="SEN15350.1"/>
    <property type="molecule type" value="Genomic_DNA"/>
</dbReference>
<dbReference type="Gene3D" id="3.30.300.30">
    <property type="match status" value="1"/>
</dbReference>
<dbReference type="GO" id="GO:0031177">
    <property type="term" value="F:phosphopantetheine binding"/>
    <property type="evidence" value="ECO:0007669"/>
    <property type="project" value="InterPro"/>
</dbReference>
<evidence type="ECO:0000256" key="1">
    <source>
        <dbReference type="ARBA" id="ARBA00001957"/>
    </source>
</evidence>
<dbReference type="GO" id="GO:0005737">
    <property type="term" value="C:cytoplasm"/>
    <property type="evidence" value="ECO:0007669"/>
    <property type="project" value="TreeGrafter"/>
</dbReference>
<dbReference type="Gene3D" id="3.30.559.30">
    <property type="entry name" value="Nonribosomal peptide synthetase, condensation domain"/>
    <property type="match status" value="1"/>
</dbReference>
<dbReference type="Gene3D" id="3.40.50.720">
    <property type="entry name" value="NAD(P)-binding Rossmann-like Domain"/>
    <property type="match status" value="1"/>
</dbReference>
<dbReference type="InterPro" id="IPR006162">
    <property type="entry name" value="Ppantetheine_attach_site"/>
</dbReference>
<feature type="region of interest" description="Disordered" evidence="5">
    <location>
        <begin position="888"/>
        <end position="913"/>
    </location>
</feature>
<dbReference type="RefSeq" id="WP_091104727.1">
    <property type="nucleotide sequence ID" value="NZ_FOBF01000022.1"/>
</dbReference>
<dbReference type="PANTHER" id="PTHR45527:SF1">
    <property type="entry name" value="FATTY ACID SYNTHASE"/>
    <property type="match status" value="1"/>
</dbReference>
<dbReference type="Pfam" id="PF07993">
    <property type="entry name" value="NAD_binding_4"/>
    <property type="match status" value="1"/>
</dbReference>
<proteinExistence type="predicted"/>
<dbReference type="SMART" id="SM00823">
    <property type="entry name" value="PKS_PP"/>
    <property type="match status" value="1"/>
</dbReference>
<dbReference type="GO" id="GO:0008610">
    <property type="term" value="P:lipid biosynthetic process"/>
    <property type="evidence" value="ECO:0007669"/>
    <property type="project" value="UniProtKB-ARBA"/>
</dbReference>
<evidence type="ECO:0000313" key="7">
    <source>
        <dbReference type="EMBL" id="SEN15350.1"/>
    </source>
</evidence>
<dbReference type="Pfam" id="PF00550">
    <property type="entry name" value="PP-binding"/>
    <property type="match status" value="1"/>
</dbReference>
<dbReference type="InterPro" id="IPR000873">
    <property type="entry name" value="AMP-dep_synth/lig_dom"/>
</dbReference>
<keyword evidence="8" id="KW-1185">Reference proteome</keyword>
<accession>A0A1H8E7G1</accession>
<evidence type="ECO:0000313" key="8">
    <source>
        <dbReference type="Proteomes" id="UP000198953"/>
    </source>
</evidence>
<dbReference type="InterPro" id="IPR013120">
    <property type="entry name" value="FAR_NAD-bd"/>
</dbReference>
<dbReference type="OrthoDB" id="2472181at2"/>
<evidence type="ECO:0000256" key="3">
    <source>
        <dbReference type="ARBA" id="ARBA00022553"/>
    </source>
</evidence>
<dbReference type="Pfam" id="PF00501">
    <property type="entry name" value="AMP-binding"/>
    <property type="match status" value="2"/>
</dbReference>
<dbReference type="GO" id="GO:0044550">
    <property type="term" value="P:secondary metabolite biosynthetic process"/>
    <property type="evidence" value="ECO:0007669"/>
    <property type="project" value="TreeGrafter"/>
</dbReference>
<dbReference type="InterPro" id="IPR036291">
    <property type="entry name" value="NAD(P)-bd_dom_sf"/>
</dbReference>
<dbReference type="SUPFAM" id="SSF47336">
    <property type="entry name" value="ACP-like"/>
    <property type="match status" value="1"/>
</dbReference>
<dbReference type="PROSITE" id="PS00455">
    <property type="entry name" value="AMP_BINDING"/>
    <property type="match status" value="1"/>
</dbReference>
<dbReference type="STRING" id="46177.SAMN05660976_06940"/>
<feature type="region of interest" description="Disordered" evidence="5">
    <location>
        <begin position="407"/>
        <end position="429"/>
    </location>
</feature>
<feature type="domain" description="Carrier" evidence="6">
    <location>
        <begin position="913"/>
        <end position="988"/>
    </location>
</feature>
<evidence type="ECO:0000256" key="4">
    <source>
        <dbReference type="ARBA" id="ARBA00022598"/>
    </source>
</evidence>
<dbReference type="PROSITE" id="PS00012">
    <property type="entry name" value="PHOSPHOPANTETHEINE"/>
    <property type="match status" value="1"/>
</dbReference>
<dbReference type="Gene3D" id="1.10.1200.10">
    <property type="entry name" value="ACP-like"/>
    <property type="match status" value="1"/>
</dbReference>
<name>A0A1H8E7G1_9ACTN</name>
<dbReference type="InterPro" id="IPR023213">
    <property type="entry name" value="CAT-like_dom_sf"/>
</dbReference>
<feature type="compositionally biased region" description="Low complexity" evidence="5">
    <location>
        <begin position="899"/>
        <end position="909"/>
    </location>
</feature>
<dbReference type="SUPFAM" id="SSF56801">
    <property type="entry name" value="Acetyl-CoA synthetase-like"/>
    <property type="match status" value="1"/>
</dbReference>
<dbReference type="Pfam" id="PF13193">
    <property type="entry name" value="AMP-binding_C"/>
    <property type="match status" value="1"/>
</dbReference>
<dbReference type="InterPro" id="IPR020845">
    <property type="entry name" value="AMP-binding_CS"/>
</dbReference>
<dbReference type="InterPro" id="IPR045851">
    <property type="entry name" value="AMP-bd_C_sf"/>
</dbReference>
<keyword evidence="3" id="KW-0597">Phosphoprotein</keyword>
<dbReference type="Gene3D" id="3.30.559.10">
    <property type="entry name" value="Chloramphenicol acetyltransferase-like domain"/>
    <property type="match status" value="1"/>
</dbReference>
<dbReference type="GO" id="GO:0016874">
    <property type="term" value="F:ligase activity"/>
    <property type="evidence" value="ECO:0007669"/>
    <property type="project" value="UniProtKB-KW"/>
</dbReference>
<evidence type="ECO:0000256" key="2">
    <source>
        <dbReference type="ARBA" id="ARBA00022450"/>
    </source>
</evidence>
<dbReference type="InterPro" id="IPR001242">
    <property type="entry name" value="Condensation_dom"/>
</dbReference>
<dbReference type="GO" id="GO:0043041">
    <property type="term" value="P:amino acid activation for nonribosomal peptide biosynthetic process"/>
    <property type="evidence" value="ECO:0007669"/>
    <property type="project" value="TreeGrafter"/>
</dbReference>
<dbReference type="SUPFAM" id="SSF52777">
    <property type="entry name" value="CoA-dependent acyltransferases"/>
    <property type="match status" value="2"/>
</dbReference>
<evidence type="ECO:0000256" key="5">
    <source>
        <dbReference type="SAM" id="MobiDB-lite"/>
    </source>
</evidence>
<dbReference type="InterPro" id="IPR025110">
    <property type="entry name" value="AMP-bd_C"/>
</dbReference>
<keyword evidence="4" id="KW-0436">Ligase</keyword>
<organism evidence="7 8">
    <name type="scientific">Nonomuraea pusilla</name>
    <dbReference type="NCBI Taxonomy" id="46177"/>
    <lineage>
        <taxon>Bacteria</taxon>
        <taxon>Bacillati</taxon>
        <taxon>Actinomycetota</taxon>
        <taxon>Actinomycetes</taxon>
        <taxon>Streptosporangiales</taxon>
        <taxon>Streptosporangiaceae</taxon>
        <taxon>Nonomuraea</taxon>
    </lineage>
</organism>
<evidence type="ECO:0000259" key="6">
    <source>
        <dbReference type="PROSITE" id="PS50075"/>
    </source>
</evidence>
<dbReference type="PROSITE" id="PS50075">
    <property type="entry name" value="CARRIER"/>
    <property type="match status" value="1"/>
</dbReference>
<comment type="cofactor">
    <cofactor evidence="1">
        <name>pantetheine 4'-phosphate</name>
        <dbReference type="ChEBI" id="CHEBI:47942"/>
    </cofactor>
</comment>
<keyword evidence="2" id="KW-0596">Phosphopantetheine</keyword>
<feature type="compositionally biased region" description="Low complexity" evidence="5">
    <location>
        <begin position="407"/>
        <end position="418"/>
    </location>
</feature>
<dbReference type="Gene3D" id="3.40.50.12780">
    <property type="entry name" value="N-terminal domain of ligase-like"/>
    <property type="match status" value="1"/>
</dbReference>
<dbReference type="Proteomes" id="UP000198953">
    <property type="component" value="Unassembled WGS sequence"/>
</dbReference>
<reference evidence="7 8" key="1">
    <citation type="submission" date="2016-10" db="EMBL/GenBank/DDBJ databases">
        <authorList>
            <person name="de Groot N.N."/>
        </authorList>
    </citation>
    <scope>NUCLEOTIDE SEQUENCE [LARGE SCALE GENOMIC DNA]</scope>
    <source>
        <strain evidence="7 8">DSM 43357</strain>
    </source>
</reference>
<dbReference type="InterPro" id="IPR009081">
    <property type="entry name" value="PP-bd_ACP"/>
</dbReference>
<dbReference type="InterPro" id="IPR010080">
    <property type="entry name" value="Thioester_reductase-like_dom"/>
</dbReference>
<protein>
    <submittedName>
        <fullName evidence="7">Nonribosomal peptide synthetase MxcG</fullName>
    </submittedName>
</protein>